<dbReference type="OrthoDB" id="140937at2"/>
<dbReference type="SUPFAM" id="SSF103647">
    <property type="entry name" value="TSP type-3 repeat"/>
    <property type="match status" value="1"/>
</dbReference>
<name>A0A1S1PWN3_9ACTN</name>
<evidence type="ECO:0000256" key="7">
    <source>
        <dbReference type="ARBA" id="ARBA00022807"/>
    </source>
</evidence>
<evidence type="ECO:0000256" key="1">
    <source>
        <dbReference type="ARBA" id="ARBA00004613"/>
    </source>
</evidence>
<feature type="domain" description="NlpC/P60" evidence="10">
    <location>
        <begin position="174"/>
        <end position="307"/>
    </location>
</feature>
<dbReference type="PANTHER" id="PTHR47359:SF3">
    <property type="entry name" value="NLP_P60 DOMAIN-CONTAINING PROTEIN-RELATED"/>
    <property type="match status" value="1"/>
</dbReference>
<dbReference type="RefSeq" id="WP_071065181.1">
    <property type="nucleotide sequence ID" value="NZ_MAXA01000228.1"/>
</dbReference>
<accession>A0A1S1PWN3</accession>
<keyword evidence="4" id="KW-0645">Protease</keyword>
<proteinExistence type="inferred from homology"/>
<dbReference type="InterPro" id="IPR028974">
    <property type="entry name" value="TSP_type-3_rpt"/>
</dbReference>
<dbReference type="Pfam" id="PF18896">
    <property type="entry name" value="SLT_3"/>
    <property type="match status" value="1"/>
</dbReference>
<dbReference type="Pfam" id="PF00877">
    <property type="entry name" value="NLPC_P60"/>
    <property type="match status" value="1"/>
</dbReference>
<dbReference type="Proteomes" id="UP000179769">
    <property type="component" value="Unassembled WGS sequence"/>
</dbReference>
<dbReference type="Gene3D" id="4.10.1080.10">
    <property type="entry name" value="TSP type-3 repeat"/>
    <property type="match status" value="1"/>
</dbReference>
<organism evidence="11 12">
    <name type="scientific">Parafrankia soli</name>
    <dbReference type="NCBI Taxonomy" id="2599596"/>
    <lineage>
        <taxon>Bacteria</taxon>
        <taxon>Bacillati</taxon>
        <taxon>Actinomycetota</taxon>
        <taxon>Actinomycetes</taxon>
        <taxon>Frankiales</taxon>
        <taxon>Frankiaceae</taxon>
        <taxon>Parafrankia</taxon>
    </lineage>
</organism>
<dbReference type="SUPFAM" id="SSF53955">
    <property type="entry name" value="Lysozyme-like"/>
    <property type="match status" value="1"/>
</dbReference>
<evidence type="ECO:0000256" key="5">
    <source>
        <dbReference type="ARBA" id="ARBA00022729"/>
    </source>
</evidence>
<dbReference type="InterPro" id="IPR059100">
    <property type="entry name" value="TSP3_bac"/>
</dbReference>
<reference evidence="12" key="1">
    <citation type="submission" date="2016-07" db="EMBL/GenBank/DDBJ databases">
        <title>Frankia sp. NRRL B-16219 Genome sequencing.</title>
        <authorList>
            <person name="Ghodhbane-Gtari F."/>
            <person name="Swanson E."/>
            <person name="Gueddou A."/>
            <person name="Louati M."/>
            <person name="Nouioui I."/>
            <person name="Hezbri K."/>
            <person name="Abebe-Akele F."/>
            <person name="Simpson S."/>
            <person name="Morris K."/>
            <person name="Thomas K."/>
            <person name="Gtari M."/>
            <person name="Tisa L.S."/>
        </authorList>
    </citation>
    <scope>NUCLEOTIDE SEQUENCE [LARGE SCALE GENOMIC DNA]</scope>
    <source>
        <strain evidence="12">NRRL B-16219</strain>
    </source>
</reference>
<feature type="region of interest" description="Disordered" evidence="9">
    <location>
        <begin position="471"/>
        <end position="497"/>
    </location>
</feature>
<dbReference type="AlphaFoldDB" id="A0A1S1PWN3"/>
<gene>
    <name evidence="11" type="ORF">BBK14_21580</name>
</gene>
<evidence type="ECO:0000256" key="2">
    <source>
        <dbReference type="ARBA" id="ARBA00007074"/>
    </source>
</evidence>
<evidence type="ECO:0000313" key="12">
    <source>
        <dbReference type="Proteomes" id="UP000179769"/>
    </source>
</evidence>
<dbReference type="InterPro" id="IPR051794">
    <property type="entry name" value="PG_Endopeptidase_C40"/>
</dbReference>
<dbReference type="EMBL" id="MAXA01000228">
    <property type="protein sequence ID" value="OHV25726.1"/>
    <property type="molecule type" value="Genomic_DNA"/>
</dbReference>
<dbReference type="PANTHER" id="PTHR47359">
    <property type="entry name" value="PEPTIDOGLYCAN DL-ENDOPEPTIDASE CWLO"/>
    <property type="match status" value="1"/>
</dbReference>
<dbReference type="InterPro" id="IPR038765">
    <property type="entry name" value="Papain-like_cys_pep_sf"/>
</dbReference>
<dbReference type="InterPro" id="IPR023346">
    <property type="entry name" value="Lysozyme-like_dom_sf"/>
</dbReference>
<dbReference type="InterPro" id="IPR000064">
    <property type="entry name" value="NLP_P60_dom"/>
</dbReference>
<evidence type="ECO:0000256" key="9">
    <source>
        <dbReference type="SAM" id="MobiDB-lite"/>
    </source>
</evidence>
<keyword evidence="12" id="KW-1185">Reference proteome</keyword>
<evidence type="ECO:0000256" key="3">
    <source>
        <dbReference type="ARBA" id="ARBA00022525"/>
    </source>
</evidence>
<dbReference type="Pfam" id="PF18884">
    <property type="entry name" value="TSP3_bac"/>
    <property type="match status" value="2"/>
</dbReference>
<evidence type="ECO:0000256" key="6">
    <source>
        <dbReference type="ARBA" id="ARBA00022801"/>
    </source>
</evidence>
<dbReference type="GO" id="GO:0005509">
    <property type="term" value="F:calcium ion binding"/>
    <property type="evidence" value="ECO:0007669"/>
    <property type="project" value="InterPro"/>
</dbReference>
<dbReference type="GO" id="GO:0008234">
    <property type="term" value="F:cysteine-type peptidase activity"/>
    <property type="evidence" value="ECO:0007669"/>
    <property type="project" value="UniProtKB-KW"/>
</dbReference>
<keyword evidence="8" id="KW-0106">Calcium</keyword>
<keyword evidence="5" id="KW-0732">Signal</keyword>
<keyword evidence="3" id="KW-0964">Secreted</keyword>
<evidence type="ECO:0000256" key="4">
    <source>
        <dbReference type="ARBA" id="ARBA00022670"/>
    </source>
</evidence>
<comment type="subcellular location">
    <subcellularLocation>
        <location evidence="1">Secreted</location>
    </subcellularLocation>
</comment>
<comment type="similarity">
    <text evidence="2">Belongs to the peptidase C40 family.</text>
</comment>
<dbReference type="GO" id="GO:0006508">
    <property type="term" value="P:proteolysis"/>
    <property type="evidence" value="ECO:0007669"/>
    <property type="project" value="UniProtKB-KW"/>
</dbReference>
<evidence type="ECO:0000313" key="11">
    <source>
        <dbReference type="EMBL" id="OHV25726.1"/>
    </source>
</evidence>
<protein>
    <submittedName>
        <fullName evidence="11">Glycoside hydrolase</fullName>
    </submittedName>
</protein>
<keyword evidence="7" id="KW-0788">Thiol protease</keyword>
<evidence type="ECO:0000256" key="8">
    <source>
        <dbReference type="ARBA" id="ARBA00022837"/>
    </source>
</evidence>
<dbReference type="PROSITE" id="PS51935">
    <property type="entry name" value="NLPC_P60"/>
    <property type="match status" value="1"/>
</dbReference>
<dbReference type="Gene3D" id="3.90.1720.10">
    <property type="entry name" value="endopeptidase domain like (from Nostoc punctiforme)"/>
    <property type="match status" value="1"/>
</dbReference>
<dbReference type="SUPFAM" id="SSF54001">
    <property type="entry name" value="Cysteine proteinases"/>
    <property type="match status" value="1"/>
</dbReference>
<dbReference type="InterPro" id="IPR043992">
    <property type="entry name" value="SLT_3"/>
</dbReference>
<sequence>MATYTAAQIYAYARAAGFTSDQAVTMTAVALAESGGNGMAHATRGEDSRGLWQINMNAHKQWAHLDASDPAVNARMAYEVSRQGRDISPWTVTHGGADARYLDYRAQAQRAAIEAGDAGAQGNWSGTEGYGHAVAAGGGGGGGGGDHTAGFAASGYSTYSAGTGGNGPGGAQVGETTRHFLDAALAQAGDRYVYGAEAQLNDADPDAFDCSELTQWAAAQAGVEIPDGAANQYEALRTEGQEVSVDEALRTPGALLFHADASGYVSHVAISLGDGRTIEARNSRLGVGVFDGRENWLNRAAVLPGLSGEVGAGAFAAGPGTGLGAGGTADATDSDADGLTDALEASLGSNAHEVDSDSDGLSDSYELLRVHSDVMSADTDHDGLADALDLASGFDPTNADSTGTGRLDGATGEAASLDTDDDGLADALERVLGTDSTLADSDHDGVTDGAEHLNRMDPLDLNDVGSLVHGADTGPGTGADLGALHPGGTDLDGTTHL</sequence>
<keyword evidence="6 11" id="KW-0378">Hydrolase</keyword>
<evidence type="ECO:0000259" key="10">
    <source>
        <dbReference type="PROSITE" id="PS51935"/>
    </source>
</evidence>
<comment type="caution">
    <text evidence="11">The sequence shown here is derived from an EMBL/GenBank/DDBJ whole genome shotgun (WGS) entry which is preliminary data.</text>
</comment>